<dbReference type="Proteomes" id="UP001527099">
    <property type="component" value="Unassembled WGS sequence"/>
</dbReference>
<evidence type="ECO:0000313" key="3">
    <source>
        <dbReference type="Proteomes" id="UP001527099"/>
    </source>
</evidence>
<dbReference type="EMBL" id="JAMDMX010000054">
    <property type="protein sequence ID" value="MCY9694766.1"/>
    <property type="molecule type" value="Genomic_DNA"/>
</dbReference>
<keyword evidence="1" id="KW-0812">Transmembrane</keyword>
<comment type="caution">
    <text evidence="2">The sequence shown here is derived from an EMBL/GenBank/DDBJ whole genome shotgun (WGS) entry which is preliminary data.</text>
</comment>
<evidence type="ECO:0000256" key="1">
    <source>
        <dbReference type="SAM" id="Phobius"/>
    </source>
</evidence>
<gene>
    <name evidence="2" type="ORF">M5X19_17915</name>
</gene>
<dbReference type="RefSeq" id="WP_268616318.1">
    <property type="nucleotide sequence ID" value="NZ_JAMDMX010000054.1"/>
</dbReference>
<name>A0ABT4GEZ9_9BACL</name>
<evidence type="ECO:0000313" key="2">
    <source>
        <dbReference type="EMBL" id="MCY9694766.1"/>
    </source>
</evidence>
<keyword evidence="3" id="KW-1185">Reference proteome</keyword>
<feature type="transmembrane region" description="Helical" evidence="1">
    <location>
        <begin position="12"/>
        <end position="31"/>
    </location>
</feature>
<accession>A0ABT4GEZ9</accession>
<sequence>MKIEIWIRKNIKLIGTAVLILSVALFFYNVFQGNTYKSKALKYINEYDSTQTYTYLDRSEEDCKMFQGCMVKVYVEGRKTGEEITVLFKDGNVVPMIPRNNGK</sequence>
<keyword evidence="1" id="KW-1133">Transmembrane helix</keyword>
<keyword evidence="1" id="KW-0472">Membrane</keyword>
<proteinExistence type="predicted"/>
<reference evidence="2 3" key="1">
    <citation type="submission" date="2022-05" db="EMBL/GenBank/DDBJ databases">
        <title>Genome Sequencing of Bee-Associated Microbes.</title>
        <authorList>
            <person name="Dunlap C."/>
        </authorList>
    </citation>
    <scope>NUCLEOTIDE SEQUENCE [LARGE SCALE GENOMIC DNA]</scope>
    <source>
        <strain evidence="2 3">NRRL B-14421</strain>
    </source>
</reference>
<organism evidence="2 3">
    <name type="scientific">Paenibacillus alginolyticus</name>
    <dbReference type="NCBI Taxonomy" id="59839"/>
    <lineage>
        <taxon>Bacteria</taxon>
        <taxon>Bacillati</taxon>
        <taxon>Bacillota</taxon>
        <taxon>Bacilli</taxon>
        <taxon>Bacillales</taxon>
        <taxon>Paenibacillaceae</taxon>
        <taxon>Paenibacillus</taxon>
    </lineage>
</organism>
<protein>
    <submittedName>
        <fullName evidence="2">Uncharacterized protein</fullName>
    </submittedName>
</protein>